<evidence type="ECO:0000256" key="4">
    <source>
        <dbReference type="ARBA" id="ARBA00022475"/>
    </source>
</evidence>
<comment type="caution">
    <text evidence="9">The sequence shown here is derived from an EMBL/GenBank/DDBJ whole genome shotgun (WGS) entry which is preliminary data.</text>
</comment>
<reference evidence="10" key="1">
    <citation type="journal article" date="2019" name="Int. J. Syst. Evol. Microbiol.">
        <title>The Global Catalogue of Microorganisms (GCM) 10K type strain sequencing project: providing services to taxonomists for standard genome sequencing and annotation.</title>
        <authorList>
            <consortium name="The Broad Institute Genomics Platform"/>
            <consortium name="The Broad Institute Genome Sequencing Center for Infectious Disease"/>
            <person name="Wu L."/>
            <person name="Ma J."/>
        </authorList>
    </citation>
    <scope>NUCLEOTIDE SEQUENCE [LARGE SCALE GENOMIC DNA]</scope>
    <source>
        <strain evidence="10">CGMCC 1.7064</strain>
    </source>
</reference>
<protein>
    <recommendedName>
        <fullName evidence="8">Probable membrane transporter protein</fullName>
    </recommendedName>
</protein>
<dbReference type="InterPro" id="IPR052017">
    <property type="entry name" value="TSUP"/>
</dbReference>
<feature type="transmembrane region" description="Helical" evidence="8">
    <location>
        <begin position="238"/>
        <end position="257"/>
    </location>
</feature>
<evidence type="ECO:0000313" key="10">
    <source>
        <dbReference type="Proteomes" id="UP000642509"/>
    </source>
</evidence>
<keyword evidence="4 8" id="KW-1003">Cell membrane</keyword>
<feature type="transmembrane region" description="Helical" evidence="8">
    <location>
        <begin position="146"/>
        <end position="174"/>
    </location>
</feature>
<gene>
    <name evidence="9" type="ORF">GCM10010977_19460</name>
</gene>
<keyword evidence="10" id="KW-1185">Reference proteome</keyword>
<feature type="transmembrane region" description="Helical" evidence="8">
    <location>
        <begin position="186"/>
        <end position="206"/>
    </location>
</feature>
<keyword evidence="3" id="KW-0813">Transport</keyword>
<evidence type="ECO:0000256" key="3">
    <source>
        <dbReference type="ARBA" id="ARBA00022448"/>
    </source>
</evidence>
<keyword evidence="5 8" id="KW-0812">Transmembrane</keyword>
<evidence type="ECO:0000256" key="1">
    <source>
        <dbReference type="ARBA" id="ARBA00004651"/>
    </source>
</evidence>
<feature type="transmembrane region" description="Helical" evidence="8">
    <location>
        <begin position="106"/>
        <end position="125"/>
    </location>
</feature>
<dbReference type="Proteomes" id="UP000642509">
    <property type="component" value="Unassembled WGS sequence"/>
</dbReference>
<evidence type="ECO:0000313" key="9">
    <source>
        <dbReference type="EMBL" id="GGO45851.1"/>
    </source>
</evidence>
<comment type="similarity">
    <text evidence="2 8">Belongs to the 4-toluene sulfonate uptake permease (TSUP) (TC 2.A.102) family.</text>
</comment>
<name>A0ABQ2M1T8_9MICC</name>
<evidence type="ECO:0000256" key="7">
    <source>
        <dbReference type="ARBA" id="ARBA00023136"/>
    </source>
</evidence>
<dbReference type="EMBL" id="BMLQ01000005">
    <property type="protein sequence ID" value="GGO45851.1"/>
    <property type="molecule type" value="Genomic_DNA"/>
</dbReference>
<evidence type="ECO:0000256" key="2">
    <source>
        <dbReference type="ARBA" id="ARBA00009142"/>
    </source>
</evidence>
<keyword evidence="7 8" id="KW-0472">Membrane</keyword>
<proteinExistence type="inferred from homology"/>
<evidence type="ECO:0000256" key="5">
    <source>
        <dbReference type="ARBA" id="ARBA00022692"/>
    </source>
</evidence>
<feature type="transmembrane region" description="Helical" evidence="8">
    <location>
        <begin position="73"/>
        <end position="94"/>
    </location>
</feature>
<dbReference type="Pfam" id="PF01925">
    <property type="entry name" value="TauE"/>
    <property type="match status" value="1"/>
</dbReference>
<feature type="transmembrane region" description="Helical" evidence="8">
    <location>
        <begin position="213"/>
        <end position="232"/>
    </location>
</feature>
<accession>A0ABQ2M1T8</accession>
<keyword evidence="6 8" id="KW-1133">Transmembrane helix</keyword>
<evidence type="ECO:0000256" key="6">
    <source>
        <dbReference type="ARBA" id="ARBA00022989"/>
    </source>
</evidence>
<dbReference type="PANTHER" id="PTHR30269:SF0">
    <property type="entry name" value="MEMBRANE TRANSPORTER PROTEIN YFCA-RELATED"/>
    <property type="match status" value="1"/>
</dbReference>
<dbReference type="PANTHER" id="PTHR30269">
    <property type="entry name" value="TRANSMEMBRANE PROTEIN YFCA"/>
    <property type="match status" value="1"/>
</dbReference>
<dbReference type="InterPro" id="IPR002781">
    <property type="entry name" value="TM_pro_TauE-like"/>
</dbReference>
<sequence>MDVLTALAILAAGLGGGLVVTAIGAGSLVTFPVLLAVGLPPVVANVSNTIGLVPGNITGTWGYRHELVGQRGLVIGVAATTAVGAAAGAALLLSLPSEAFSRLAPWLILLAATLVGAQPAISGVLRRRARRRGDAPRGTSTRLPAPLAWVSAAIGVYGGYFGAGQGVMLVAFLALGLEQRLQTINALKNVAVLAANVVAALIFVWIAPVDWAAVGLLAIGSVVGGWLGALIGRRLPGPVFRVLVVLFGYVVALRLLLDAA</sequence>
<dbReference type="RefSeq" id="WP_188805981.1">
    <property type="nucleotide sequence ID" value="NZ_BAAAOU010000011.1"/>
</dbReference>
<comment type="subcellular location">
    <subcellularLocation>
        <location evidence="1 8">Cell membrane</location>
        <topology evidence="1 8">Multi-pass membrane protein</topology>
    </subcellularLocation>
</comment>
<feature type="transmembrane region" description="Helical" evidence="8">
    <location>
        <begin position="31"/>
        <end position="53"/>
    </location>
</feature>
<organism evidence="9 10">
    <name type="scientific">Citricoccus zhacaiensis</name>
    <dbReference type="NCBI Taxonomy" id="489142"/>
    <lineage>
        <taxon>Bacteria</taxon>
        <taxon>Bacillati</taxon>
        <taxon>Actinomycetota</taxon>
        <taxon>Actinomycetes</taxon>
        <taxon>Micrococcales</taxon>
        <taxon>Micrococcaceae</taxon>
        <taxon>Citricoccus</taxon>
    </lineage>
</organism>
<evidence type="ECO:0000256" key="8">
    <source>
        <dbReference type="RuleBase" id="RU363041"/>
    </source>
</evidence>